<feature type="domain" description="AB hydrolase-1" evidence="2">
    <location>
        <begin position="31"/>
        <end position="255"/>
    </location>
</feature>
<dbReference type="InterPro" id="IPR029058">
    <property type="entry name" value="AB_hydrolase_fold"/>
</dbReference>
<dbReference type="InterPro" id="IPR050266">
    <property type="entry name" value="AB_hydrolase_sf"/>
</dbReference>
<dbReference type="AlphaFoldDB" id="A0A942EE56"/>
<evidence type="ECO:0000313" key="4">
    <source>
        <dbReference type="Proteomes" id="UP000678281"/>
    </source>
</evidence>
<evidence type="ECO:0000313" key="3">
    <source>
        <dbReference type="EMBL" id="MBS3850602.1"/>
    </source>
</evidence>
<dbReference type="SUPFAM" id="SSF53474">
    <property type="entry name" value="alpha/beta-Hydrolases"/>
    <property type="match status" value="1"/>
</dbReference>
<dbReference type="EMBL" id="JAGXTP010000004">
    <property type="protein sequence ID" value="MBS3850602.1"/>
    <property type="molecule type" value="Genomic_DNA"/>
</dbReference>
<dbReference type="RefSeq" id="WP_212660236.1">
    <property type="nucleotide sequence ID" value="NZ_JAGXTP010000004.1"/>
</dbReference>
<dbReference type="InterPro" id="IPR000073">
    <property type="entry name" value="AB_hydrolase_1"/>
</dbReference>
<dbReference type="Gene3D" id="3.40.50.1820">
    <property type="entry name" value="alpha/beta hydrolase"/>
    <property type="match status" value="1"/>
</dbReference>
<dbReference type="GO" id="GO:0016787">
    <property type="term" value="F:hydrolase activity"/>
    <property type="evidence" value="ECO:0007669"/>
    <property type="project" value="UniProtKB-KW"/>
</dbReference>
<comment type="caution">
    <text evidence="3">The sequence shown here is derived from an EMBL/GenBank/DDBJ whole genome shotgun (WGS) entry which is preliminary data.</text>
</comment>
<organism evidence="3 4">
    <name type="scientific">Devosia litorisediminis</name>
    <dbReference type="NCBI Taxonomy" id="2829817"/>
    <lineage>
        <taxon>Bacteria</taxon>
        <taxon>Pseudomonadati</taxon>
        <taxon>Pseudomonadota</taxon>
        <taxon>Alphaproteobacteria</taxon>
        <taxon>Hyphomicrobiales</taxon>
        <taxon>Devosiaceae</taxon>
        <taxon>Devosia</taxon>
    </lineage>
</organism>
<dbReference type="Pfam" id="PF00561">
    <property type="entry name" value="Abhydrolase_1"/>
    <property type="match status" value="1"/>
</dbReference>
<dbReference type="GO" id="GO:0016020">
    <property type="term" value="C:membrane"/>
    <property type="evidence" value="ECO:0007669"/>
    <property type="project" value="TreeGrafter"/>
</dbReference>
<keyword evidence="1 3" id="KW-0378">Hydrolase</keyword>
<sequence>MTTLLLQRHHYRAADGTALSYRSAGPAKGKAIVLCHGLAASGRQFDADADHFARQGYRVLVPDLRGHGQSCAPTTRLPGDFAIATMAYDMAAMLDHAGIDQVHWVGNSLGGIVALDLVGRQPQRFASLALFGTAFALKLPPGLGGVFPALCRVLGRNLLARVTAANTTRHTPARPLIADMARAFDPNVGAAITAHVRRYDLHDNALNYTGPVLVLVGGRDTAVNLALRPSLQRHTPRPSWTIVELPEAGHCANLDASEAWRTALTGFWNASALTAA</sequence>
<gene>
    <name evidence="3" type="ORF">KD146_18025</name>
</gene>
<dbReference type="Proteomes" id="UP000678281">
    <property type="component" value="Unassembled WGS sequence"/>
</dbReference>
<evidence type="ECO:0000256" key="1">
    <source>
        <dbReference type="ARBA" id="ARBA00022801"/>
    </source>
</evidence>
<name>A0A942EE56_9HYPH</name>
<protein>
    <submittedName>
        <fullName evidence="3">Alpha/beta hydrolase</fullName>
    </submittedName>
</protein>
<keyword evidence="4" id="KW-1185">Reference proteome</keyword>
<dbReference type="PRINTS" id="PR00111">
    <property type="entry name" value="ABHYDROLASE"/>
</dbReference>
<reference evidence="3" key="1">
    <citation type="submission" date="2021-04" db="EMBL/GenBank/DDBJ databases">
        <title>Devosia litorisediminis sp. nov., isolated from a sand dune.</title>
        <authorList>
            <person name="Park S."/>
            <person name="Yoon J.-H."/>
        </authorList>
    </citation>
    <scope>NUCLEOTIDE SEQUENCE</scope>
    <source>
        <strain evidence="3">BSSL-BM10</strain>
    </source>
</reference>
<dbReference type="PANTHER" id="PTHR43798">
    <property type="entry name" value="MONOACYLGLYCEROL LIPASE"/>
    <property type="match status" value="1"/>
</dbReference>
<accession>A0A942EE56</accession>
<proteinExistence type="predicted"/>
<dbReference type="PANTHER" id="PTHR43798:SF31">
    <property type="entry name" value="AB HYDROLASE SUPERFAMILY PROTEIN YCLE"/>
    <property type="match status" value="1"/>
</dbReference>
<evidence type="ECO:0000259" key="2">
    <source>
        <dbReference type="Pfam" id="PF00561"/>
    </source>
</evidence>